<dbReference type="FunFam" id="3.40.50.2300:FF:000016">
    <property type="entry name" value="Taste 1 receptor member 2"/>
    <property type="match status" value="1"/>
</dbReference>
<evidence type="ECO:0000256" key="8">
    <source>
        <dbReference type="ARBA" id="ARBA00023136"/>
    </source>
</evidence>
<reference evidence="15" key="1">
    <citation type="submission" date="2025-08" db="UniProtKB">
        <authorList>
            <consortium name="RefSeq"/>
        </authorList>
    </citation>
    <scope>IDENTIFICATION</scope>
</reference>
<keyword evidence="5" id="KW-0732">Signal</keyword>
<proteinExistence type="inferred from homology"/>
<feature type="transmembrane region" description="Helical" evidence="12">
    <location>
        <begin position="752"/>
        <end position="772"/>
    </location>
</feature>
<dbReference type="FunFam" id="2.10.50.30:FF:000002">
    <property type="entry name" value="Vomeronasal 2 receptor, h1"/>
    <property type="match status" value="1"/>
</dbReference>
<evidence type="ECO:0000313" key="14">
    <source>
        <dbReference type="Proteomes" id="UP000515145"/>
    </source>
</evidence>
<feature type="transmembrane region" description="Helical" evidence="12">
    <location>
        <begin position="719"/>
        <end position="740"/>
    </location>
</feature>
<dbReference type="PROSITE" id="PS50259">
    <property type="entry name" value="G_PROTEIN_RECEP_F3_4"/>
    <property type="match status" value="1"/>
</dbReference>
<dbReference type="CDD" id="cd15283">
    <property type="entry name" value="7tmC_V2R_pheromone"/>
    <property type="match status" value="1"/>
</dbReference>
<dbReference type="OrthoDB" id="5984008at2759"/>
<dbReference type="GeneID" id="114445145"/>
<feature type="transmembrane region" description="Helical" evidence="12">
    <location>
        <begin position="784"/>
        <end position="807"/>
    </location>
</feature>
<feature type="transmembrane region" description="Helical" evidence="12">
    <location>
        <begin position="672"/>
        <end position="691"/>
    </location>
</feature>
<keyword evidence="14" id="KW-1185">Reference proteome</keyword>
<dbReference type="InterPro" id="IPR000068">
    <property type="entry name" value="GPCR_3_Ca_sens_rcpt-rel"/>
</dbReference>
<evidence type="ECO:0000313" key="15">
    <source>
        <dbReference type="RefSeq" id="XP_028275905.1"/>
    </source>
</evidence>
<gene>
    <name evidence="15" type="primary">LOC114445145</name>
</gene>
<dbReference type="Pfam" id="PF07562">
    <property type="entry name" value="NCD3G"/>
    <property type="match status" value="1"/>
</dbReference>
<dbReference type="AlphaFoldDB" id="A0A6P7JGL0"/>
<evidence type="ECO:0000256" key="3">
    <source>
        <dbReference type="ARBA" id="ARBA00022475"/>
    </source>
</evidence>
<organism evidence="14 15">
    <name type="scientific">Parambassis ranga</name>
    <name type="common">Indian glassy fish</name>
    <dbReference type="NCBI Taxonomy" id="210632"/>
    <lineage>
        <taxon>Eukaryota</taxon>
        <taxon>Metazoa</taxon>
        <taxon>Chordata</taxon>
        <taxon>Craniata</taxon>
        <taxon>Vertebrata</taxon>
        <taxon>Euteleostomi</taxon>
        <taxon>Actinopterygii</taxon>
        <taxon>Neopterygii</taxon>
        <taxon>Teleostei</taxon>
        <taxon>Neoteleostei</taxon>
        <taxon>Acanthomorphata</taxon>
        <taxon>Ovalentaria</taxon>
        <taxon>Ambassidae</taxon>
        <taxon>Parambassis</taxon>
    </lineage>
</organism>
<dbReference type="Pfam" id="PF01094">
    <property type="entry name" value="ANF_receptor"/>
    <property type="match status" value="1"/>
</dbReference>
<feature type="transmembrane region" description="Helical" evidence="12">
    <location>
        <begin position="595"/>
        <end position="616"/>
    </location>
</feature>
<dbReference type="CDD" id="cd06364">
    <property type="entry name" value="PBP1_CaSR"/>
    <property type="match status" value="1"/>
</dbReference>
<feature type="transmembrane region" description="Helical" evidence="12">
    <location>
        <begin position="557"/>
        <end position="583"/>
    </location>
</feature>
<keyword evidence="4 12" id="KW-0812">Transmembrane</keyword>
<dbReference type="SUPFAM" id="SSF53822">
    <property type="entry name" value="Periplasmic binding protein-like I"/>
    <property type="match status" value="1"/>
</dbReference>
<dbReference type="PANTHER" id="PTHR24061">
    <property type="entry name" value="CALCIUM-SENSING RECEPTOR-RELATED"/>
    <property type="match status" value="1"/>
</dbReference>
<dbReference type="Pfam" id="PF00003">
    <property type="entry name" value="7tm_3"/>
    <property type="match status" value="1"/>
</dbReference>
<keyword evidence="7" id="KW-0297">G-protein coupled receptor</keyword>
<evidence type="ECO:0000259" key="13">
    <source>
        <dbReference type="PROSITE" id="PS50259"/>
    </source>
</evidence>
<protein>
    <submittedName>
        <fullName evidence="15">Extracellular calcium-sensing receptor-like</fullName>
    </submittedName>
</protein>
<dbReference type="PANTHER" id="PTHR24061:SF528">
    <property type="entry name" value="C-FAMILY ODORANT RECEPTOR OLFCD2-RELATED"/>
    <property type="match status" value="1"/>
</dbReference>
<dbReference type="InterPro" id="IPR001828">
    <property type="entry name" value="ANF_lig-bd_rcpt"/>
</dbReference>
<evidence type="ECO:0000256" key="9">
    <source>
        <dbReference type="ARBA" id="ARBA00023170"/>
    </source>
</evidence>
<evidence type="ECO:0000256" key="1">
    <source>
        <dbReference type="ARBA" id="ARBA00004651"/>
    </source>
</evidence>
<dbReference type="InterPro" id="IPR017978">
    <property type="entry name" value="GPCR_3_C"/>
</dbReference>
<dbReference type="PRINTS" id="PR01535">
    <property type="entry name" value="VOMERONASL2R"/>
</dbReference>
<keyword evidence="6 12" id="KW-1133">Transmembrane helix</keyword>
<keyword evidence="3" id="KW-1003">Cell membrane</keyword>
<dbReference type="InterPro" id="IPR011500">
    <property type="entry name" value="GPCR_3_9-Cys_dom"/>
</dbReference>
<evidence type="ECO:0000256" key="4">
    <source>
        <dbReference type="ARBA" id="ARBA00022692"/>
    </source>
</evidence>
<dbReference type="FunCoup" id="A0A6P7JGL0">
    <property type="interactions" value="11"/>
</dbReference>
<dbReference type="InterPro" id="IPR038550">
    <property type="entry name" value="GPCR_3_9-Cys_sf"/>
</dbReference>
<keyword evidence="9" id="KW-0675">Receptor</keyword>
<dbReference type="InterPro" id="IPR004073">
    <property type="entry name" value="GPCR_3_vmron_rcpt_2"/>
</dbReference>
<dbReference type="Gene3D" id="3.40.50.2300">
    <property type="match status" value="2"/>
</dbReference>
<sequence length="827" mass="92061">MEGDINIGGIFSFHQNPVTVNPAYEANPGTSKCDGLDPGELQYAYTMMFAIEEINNSSELLPGVTVGYRIFDSCPSIPLSIRASLNLMNRYESEADTCNKLFTVHAVIGETTSTSTIGIARTMGPFHIPVISHSATCACLSNRRDYPSFFRTIPNDIYQSEALAKLVKHFGWTWVGAIRTNSDYGNGGMASFLEAAEKEGVCVEYSLAIYRTDPRKWFLEVVDIIKTSTSKVIVAFADGTDLDILIKELHAQNVTGLQWVGSEGWITYRYIASPLNYAVVQGAVGFAALNTHIPGLQEFLANSRPSTTQGNEGLVELWETVFSCTLTPRTEPEAPDPVANCDGKESLRDVKTRFTDVSDASLLNNVYKATYAVAYAFHMLFDCKDGHGPFENNTCADRKNVQPWQVLHYLTQVNFTTKIGENVFFDKLGDPVAHYALVNWQMDETGYILFETIGYYDGSQPEGQQFEMKEGVRAKWARESLEVPRSVCSESCMPGTRRAFVKGKPICCFDCITCADGEFSNSTNAVKCDKCPPEYKSNEERNNCDMKAIEFLTFKELMGILLVSFSVFGACLAMTIALIFFQYRQTPIVRANNSELSFLLLFSLTLCFLCSLTFIGRPTEWSCMLRHTVFGITFVLCISCVLGKTIVVLMAFRATLPGSNVMKWFGPAQQRLSVLGFTLIQILICVLWLTINPPFPYKNMEHYKDTIILECALGSPVGFWAVLGYIGLLAMLCFLLAFLARKLPDNFNEAKFITFSMLIFCAVWVTFIPAYVSSPGKFTVAVEIFAILASSYGLLFCIFLPKCYIILLKPENNTKKHLMGKGTAKAP</sequence>
<dbReference type="InParanoid" id="A0A6P7JGL0"/>
<dbReference type="InterPro" id="IPR028082">
    <property type="entry name" value="Peripla_BP_I"/>
</dbReference>
<keyword evidence="10" id="KW-0325">Glycoprotein</keyword>
<dbReference type="Gene3D" id="2.10.50.30">
    <property type="entry name" value="GPCR, family 3, nine cysteines domain"/>
    <property type="match status" value="1"/>
</dbReference>
<comment type="subcellular location">
    <subcellularLocation>
        <location evidence="1">Cell membrane</location>
        <topology evidence="1">Multi-pass membrane protein</topology>
    </subcellularLocation>
</comment>
<evidence type="ECO:0000256" key="5">
    <source>
        <dbReference type="ARBA" id="ARBA00022729"/>
    </source>
</evidence>
<evidence type="ECO:0000256" key="10">
    <source>
        <dbReference type="ARBA" id="ARBA00023180"/>
    </source>
</evidence>
<keyword evidence="8 12" id="KW-0472">Membrane</keyword>
<dbReference type="Proteomes" id="UP000515145">
    <property type="component" value="Chromosome 13"/>
</dbReference>
<name>A0A6P7JGL0_9TELE</name>
<evidence type="ECO:0000256" key="2">
    <source>
        <dbReference type="ARBA" id="ARBA00007242"/>
    </source>
</evidence>
<evidence type="ECO:0000256" key="11">
    <source>
        <dbReference type="ARBA" id="ARBA00023224"/>
    </source>
</evidence>
<comment type="similarity">
    <text evidence="2">Belongs to the G-protein coupled receptor 3 family.</text>
</comment>
<evidence type="ECO:0000256" key="7">
    <source>
        <dbReference type="ARBA" id="ARBA00023040"/>
    </source>
</evidence>
<dbReference type="InterPro" id="IPR000337">
    <property type="entry name" value="GPCR_3"/>
</dbReference>
<evidence type="ECO:0000256" key="12">
    <source>
        <dbReference type="SAM" id="Phobius"/>
    </source>
</evidence>
<dbReference type="GO" id="GO:0004930">
    <property type="term" value="F:G protein-coupled receptor activity"/>
    <property type="evidence" value="ECO:0007669"/>
    <property type="project" value="UniProtKB-KW"/>
</dbReference>
<dbReference type="RefSeq" id="XP_028275905.1">
    <property type="nucleotide sequence ID" value="XM_028420104.1"/>
</dbReference>
<dbReference type="GO" id="GO:0005886">
    <property type="term" value="C:plasma membrane"/>
    <property type="evidence" value="ECO:0007669"/>
    <property type="project" value="UniProtKB-SubCell"/>
</dbReference>
<evidence type="ECO:0000256" key="6">
    <source>
        <dbReference type="ARBA" id="ARBA00022989"/>
    </source>
</evidence>
<feature type="domain" description="G-protein coupled receptors family 3 profile" evidence="13">
    <location>
        <begin position="558"/>
        <end position="822"/>
    </location>
</feature>
<dbReference type="PROSITE" id="PS00981">
    <property type="entry name" value="G_PROTEIN_RECEP_F3_3"/>
    <property type="match status" value="1"/>
</dbReference>
<dbReference type="InterPro" id="IPR017979">
    <property type="entry name" value="GPCR_3_CS"/>
</dbReference>
<accession>A0A6P7JGL0</accession>
<feature type="transmembrane region" description="Helical" evidence="12">
    <location>
        <begin position="628"/>
        <end position="652"/>
    </location>
</feature>
<dbReference type="PRINTS" id="PR00248">
    <property type="entry name" value="GPCRMGR"/>
</dbReference>
<keyword evidence="11" id="KW-0807">Transducer</keyword>